<evidence type="ECO:0000256" key="3">
    <source>
        <dbReference type="ARBA" id="ARBA00023239"/>
    </source>
</evidence>
<dbReference type="InterPro" id="IPR004369">
    <property type="entry name" value="Prolyl-tRNA_editing_YbaK/EbsC"/>
</dbReference>
<comment type="similarity">
    <text evidence="1 4">Belongs to the prolyl-tRNA editing family. YbaK/EbsC subfamily.</text>
</comment>
<dbReference type="STRING" id="33007.HMPREF3198_01159"/>
<dbReference type="GeneID" id="35866720"/>
<dbReference type="GO" id="GO:0016829">
    <property type="term" value="F:lyase activity"/>
    <property type="evidence" value="ECO:0007669"/>
    <property type="project" value="UniProtKB-KW"/>
</dbReference>
<proteinExistence type="inferred from homology"/>
<keyword evidence="3 4" id="KW-0456">Lyase</keyword>
<keyword evidence="2 4" id="KW-0648">Protein biosynthesis</keyword>
<dbReference type="RefSeq" id="WP_024331948.1">
    <property type="nucleotide sequence ID" value="NZ_JASOXK010000007.1"/>
</dbReference>
<dbReference type="NCBIfam" id="TIGR00011">
    <property type="entry name" value="YbaK_EbsC"/>
    <property type="match status" value="1"/>
</dbReference>
<comment type="caution">
    <text evidence="6">The sequence shown here is derived from an EMBL/GenBank/DDBJ whole genome shotgun (WGS) entry which is preliminary data.</text>
</comment>
<dbReference type="Pfam" id="PF04073">
    <property type="entry name" value="tRNA_edit"/>
    <property type="match status" value="1"/>
</dbReference>
<evidence type="ECO:0000256" key="1">
    <source>
        <dbReference type="ARBA" id="ARBA00009798"/>
    </source>
</evidence>
<feature type="domain" description="YbaK/aminoacyl-tRNA synthetase-associated" evidence="5">
    <location>
        <begin position="47"/>
        <end position="159"/>
    </location>
</feature>
<organism evidence="6 7">
    <name type="scientific">Winkia neuii</name>
    <dbReference type="NCBI Taxonomy" id="33007"/>
    <lineage>
        <taxon>Bacteria</taxon>
        <taxon>Bacillati</taxon>
        <taxon>Actinomycetota</taxon>
        <taxon>Actinomycetes</taxon>
        <taxon>Actinomycetales</taxon>
        <taxon>Actinomycetaceae</taxon>
        <taxon>Winkia</taxon>
    </lineage>
</organism>
<dbReference type="SUPFAM" id="SSF55826">
    <property type="entry name" value="YbaK/ProRS associated domain"/>
    <property type="match status" value="1"/>
</dbReference>
<accession>A0A2I1IMY9</accession>
<dbReference type="GO" id="GO:0006412">
    <property type="term" value="P:translation"/>
    <property type="evidence" value="ECO:0007669"/>
    <property type="project" value="UniProtKB-KW"/>
</dbReference>
<dbReference type="CDD" id="cd00002">
    <property type="entry name" value="YbaK_deacylase"/>
    <property type="match status" value="1"/>
</dbReference>
<protein>
    <recommendedName>
        <fullName evidence="4">Cys-tRNA(Pro)/Cys-tRNA(Cys) deacylase</fullName>
        <ecNumber evidence="4">4.2.-.-</ecNumber>
    </recommendedName>
</protein>
<dbReference type="EMBL" id="PKKO01000003">
    <property type="protein sequence ID" value="PKY72490.1"/>
    <property type="molecule type" value="Genomic_DNA"/>
</dbReference>
<dbReference type="Proteomes" id="UP000235122">
    <property type="component" value="Unassembled WGS sequence"/>
</dbReference>
<dbReference type="PANTHER" id="PTHR30411:SF0">
    <property type="entry name" value="CYS-TRNA(PRO)_CYS-TRNA(CYS) DEACYLASE YBAK"/>
    <property type="match status" value="1"/>
</dbReference>
<dbReference type="Gene3D" id="3.90.960.10">
    <property type="entry name" value="YbaK/aminoacyl-tRNA synthetase-associated domain"/>
    <property type="match status" value="1"/>
</dbReference>
<dbReference type="GO" id="GO:0002161">
    <property type="term" value="F:aminoacyl-tRNA deacylase activity"/>
    <property type="evidence" value="ECO:0007669"/>
    <property type="project" value="InterPro"/>
</dbReference>
<dbReference type="PIRSF" id="PIRSF006181">
    <property type="entry name" value="EbsC_YbaK"/>
    <property type="match status" value="1"/>
</dbReference>
<evidence type="ECO:0000313" key="6">
    <source>
        <dbReference type="EMBL" id="PKY72490.1"/>
    </source>
</evidence>
<reference evidence="6 7" key="1">
    <citation type="submission" date="2017-12" db="EMBL/GenBank/DDBJ databases">
        <title>Phylogenetic diversity of female urinary microbiome.</title>
        <authorList>
            <person name="Thomas-White K."/>
            <person name="Wolfe A.J."/>
        </authorList>
    </citation>
    <scope>NUCLEOTIDE SEQUENCE [LARGE SCALE GENOMIC DNA]</scope>
    <source>
        <strain evidence="6 7">UMB0402</strain>
    </source>
</reference>
<dbReference type="EC" id="4.2.-.-" evidence="4"/>
<name>A0A2I1IMY9_9ACTO</name>
<evidence type="ECO:0000256" key="2">
    <source>
        <dbReference type="ARBA" id="ARBA00022917"/>
    </source>
</evidence>
<dbReference type="InterPro" id="IPR007214">
    <property type="entry name" value="YbaK/aa-tRNA-synth-assoc-dom"/>
</dbReference>
<dbReference type="PANTHER" id="PTHR30411">
    <property type="entry name" value="CYTOPLASMIC PROTEIN"/>
    <property type="match status" value="1"/>
</dbReference>
<dbReference type="AlphaFoldDB" id="A0A2I1IMY9"/>
<keyword evidence="7" id="KW-1185">Reference proteome</keyword>
<sequence length="175" mass="18595">MSKKRGNGKVEAGAATPALEALEAAGVPYEVFEHPHDPRAKQGFALEGAELMGLDPATVFKTLMARVDDSEDVVGIVPATATLNLKQLAKAAGGKKAEMLPVARAQVVTGYIAGGISPLGQKHPHRIFLDESAILQEAIHVSAGKRGWSVKLEPDTLLRVCHGNYAAIADFKHHF</sequence>
<gene>
    <name evidence="6" type="ORF">CYJ19_06525</name>
</gene>
<evidence type="ECO:0000259" key="5">
    <source>
        <dbReference type="Pfam" id="PF04073"/>
    </source>
</evidence>
<evidence type="ECO:0000256" key="4">
    <source>
        <dbReference type="PIRNR" id="PIRNR006181"/>
    </source>
</evidence>
<evidence type="ECO:0000313" key="7">
    <source>
        <dbReference type="Proteomes" id="UP000235122"/>
    </source>
</evidence>
<dbReference type="InterPro" id="IPR036754">
    <property type="entry name" value="YbaK/aa-tRNA-synt-asso_dom_sf"/>
</dbReference>